<organism evidence="3 4">
    <name type="scientific">Daphnia magna</name>
    <dbReference type="NCBI Taxonomy" id="35525"/>
    <lineage>
        <taxon>Eukaryota</taxon>
        <taxon>Metazoa</taxon>
        <taxon>Ecdysozoa</taxon>
        <taxon>Arthropoda</taxon>
        <taxon>Crustacea</taxon>
        <taxon>Branchiopoda</taxon>
        <taxon>Diplostraca</taxon>
        <taxon>Cladocera</taxon>
        <taxon>Anomopoda</taxon>
        <taxon>Daphniidae</taxon>
        <taxon>Daphnia</taxon>
    </lineage>
</organism>
<sequence>MDCLYELRQPVSQVCEELGWDELSNSDWIMLKSIIDLLRPFAAYTQLVSADKYVTFSSAVPCIEELKLHLQRSAEKPGLNGVACAMLSDLTKRFDFMTKEDDPEFDIYLLATCLDCNYRFFVIDEPDVQKVVLNNVVKIAKQLGLKYCANQVQNGNNASGAAQSSIEESQESEETQSATTTQNTDGYKDLNPSSFRLLLEKKKAKRSSSSNDHSRSSSAMSTTTTDLNAEIENHQLTSIEEELLDYFNLVSRMSSNLPTSATPMQDSIDFWKDNAERFPFLKNLAYNVLSIPASSAAAEREFSASGWHTLGRKNRTTGETLSAKVFLTCNKDILRPFFANSSISSKAISVSPTDATEAMTVTASLSSNASDSRLLKQPSLPEPPTDPLHQGQRNQHRSK</sequence>
<feature type="domain" description="HAT C-terminal dimerisation" evidence="2">
    <location>
        <begin position="265"/>
        <end position="327"/>
    </location>
</feature>
<gene>
    <name evidence="3" type="ORF">OUZ56_003741</name>
</gene>
<accession>A0ABR0A9N4</accession>
<dbReference type="PANTHER" id="PTHR46169">
    <property type="entry name" value="DNA REPLICATION-RELATED ELEMENT FACTOR, ISOFORM A"/>
    <property type="match status" value="1"/>
</dbReference>
<dbReference type="Pfam" id="PF05699">
    <property type="entry name" value="Dimer_Tnp_hAT"/>
    <property type="match status" value="1"/>
</dbReference>
<evidence type="ECO:0000256" key="1">
    <source>
        <dbReference type="SAM" id="MobiDB-lite"/>
    </source>
</evidence>
<comment type="caution">
    <text evidence="3">The sequence shown here is derived from an EMBL/GenBank/DDBJ whole genome shotgun (WGS) entry which is preliminary data.</text>
</comment>
<keyword evidence="4" id="KW-1185">Reference proteome</keyword>
<dbReference type="SUPFAM" id="SSF53098">
    <property type="entry name" value="Ribonuclease H-like"/>
    <property type="match status" value="1"/>
</dbReference>
<name>A0ABR0A9N4_9CRUS</name>
<dbReference type="PANTHER" id="PTHR46169:SF15">
    <property type="entry name" value="INNER CENTROMERE PROTEIN A-LIKE ISOFORM X1-RELATED"/>
    <property type="match status" value="1"/>
</dbReference>
<evidence type="ECO:0000259" key="2">
    <source>
        <dbReference type="Pfam" id="PF05699"/>
    </source>
</evidence>
<feature type="region of interest" description="Disordered" evidence="1">
    <location>
        <begin position="203"/>
        <end position="223"/>
    </location>
</feature>
<dbReference type="InterPro" id="IPR008906">
    <property type="entry name" value="HATC_C_dom"/>
</dbReference>
<reference evidence="3 4" key="1">
    <citation type="journal article" date="2023" name="Nucleic Acids Res.">
        <title>The hologenome of Daphnia magna reveals possible DNA methylation and microbiome-mediated evolution of the host genome.</title>
        <authorList>
            <person name="Chaturvedi A."/>
            <person name="Li X."/>
            <person name="Dhandapani V."/>
            <person name="Marshall H."/>
            <person name="Kissane S."/>
            <person name="Cuenca-Cambronero M."/>
            <person name="Asole G."/>
            <person name="Calvet F."/>
            <person name="Ruiz-Romero M."/>
            <person name="Marangio P."/>
            <person name="Guigo R."/>
            <person name="Rago D."/>
            <person name="Mirbahai L."/>
            <person name="Eastwood N."/>
            <person name="Colbourne J.K."/>
            <person name="Zhou J."/>
            <person name="Mallon E."/>
            <person name="Orsini L."/>
        </authorList>
    </citation>
    <scope>NUCLEOTIDE SEQUENCE [LARGE SCALE GENOMIC DNA]</scope>
    <source>
        <strain evidence="3">LRV0_1</strain>
    </source>
</reference>
<feature type="region of interest" description="Disordered" evidence="1">
    <location>
        <begin position="363"/>
        <end position="399"/>
    </location>
</feature>
<proteinExistence type="predicted"/>
<feature type="compositionally biased region" description="Low complexity" evidence="1">
    <location>
        <begin position="158"/>
        <end position="167"/>
    </location>
</feature>
<feature type="region of interest" description="Disordered" evidence="1">
    <location>
        <begin position="158"/>
        <end position="191"/>
    </location>
</feature>
<dbReference type="InterPro" id="IPR012337">
    <property type="entry name" value="RNaseH-like_sf"/>
</dbReference>
<dbReference type="EMBL" id="JAOYFB010000036">
    <property type="protein sequence ID" value="KAK4021832.1"/>
    <property type="molecule type" value="Genomic_DNA"/>
</dbReference>
<protein>
    <recommendedName>
        <fullName evidence="2">HAT C-terminal dimerisation domain-containing protein</fullName>
    </recommendedName>
</protein>
<dbReference type="InterPro" id="IPR052717">
    <property type="entry name" value="Vacuolar_transposase_reg"/>
</dbReference>
<dbReference type="Proteomes" id="UP001234178">
    <property type="component" value="Unassembled WGS sequence"/>
</dbReference>
<evidence type="ECO:0000313" key="4">
    <source>
        <dbReference type="Proteomes" id="UP001234178"/>
    </source>
</evidence>
<feature type="compositionally biased region" description="Low complexity" evidence="1">
    <location>
        <begin position="207"/>
        <end position="223"/>
    </location>
</feature>
<evidence type="ECO:0000313" key="3">
    <source>
        <dbReference type="EMBL" id="KAK4021832.1"/>
    </source>
</evidence>